<evidence type="ECO:0000256" key="7">
    <source>
        <dbReference type="RuleBase" id="RU365071"/>
    </source>
</evidence>
<reference evidence="11" key="1">
    <citation type="submission" date="2020-04" db="EMBL/GenBank/DDBJ databases">
        <authorList>
            <person name="Neveu A P."/>
        </authorList>
    </citation>
    <scope>NUCLEOTIDE SEQUENCE</scope>
    <source>
        <tissue evidence="11">Whole embryo</tissue>
    </source>
</reference>
<evidence type="ECO:0000259" key="10">
    <source>
        <dbReference type="Pfam" id="PF15412"/>
    </source>
</evidence>
<feature type="domain" description="Non-structural maintenance of chromosome element 4 C-terminal" evidence="9">
    <location>
        <begin position="226"/>
        <end position="312"/>
    </location>
</feature>
<dbReference type="InterPro" id="IPR027786">
    <property type="entry name" value="Nse4/EID"/>
</dbReference>
<evidence type="ECO:0000256" key="3">
    <source>
        <dbReference type="ARBA" id="ARBA00022763"/>
    </source>
</evidence>
<dbReference type="GO" id="GO:0005634">
    <property type="term" value="C:nucleus"/>
    <property type="evidence" value="ECO:0007669"/>
    <property type="project" value="UniProtKB-SubCell"/>
</dbReference>
<dbReference type="AlphaFoldDB" id="A0A6F9DMN7"/>
<proteinExistence type="evidence at transcript level"/>
<evidence type="ECO:0000256" key="5">
    <source>
        <dbReference type="ARBA" id="ARBA00023204"/>
    </source>
</evidence>
<sequence length="326" mass="36816">MEIEGDCSANFGDSVLSQPTYSGTQQSKEEKVEIRKNYRRLIEETQQNKEDLVKPQNNGLIENIKKAHQLFQNVQGTREGALDSRFMSLAVSLGAQKTNLLQTDLIAFQPDEFVQKLITMMEGRVAADDPEDVTIPESGWDTLGKMATLHFRSLVPALHPLLGTFDPNATPKPKTNRNKQNDEAQGKTQLPQHLTNFRVDQKEATPEEIERVLKIVRGFYSDDPTPIDYFELVVNPDSYSHTIENLFHLSFLVKDGLVRVFLNDNGIPVVEPTADRSTKKNSNKTPQKACNQIMVSMSMDEWEQVIDAYQLKGKPPYIPPSVISKK</sequence>
<dbReference type="PANTHER" id="PTHR16140">
    <property type="entry name" value="NON-STRUCTURAL MAINTENANCE OF CHROMOSOMES ELEMENT 4"/>
    <property type="match status" value="1"/>
</dbReference>
<dbReference type="GO" id="GO:0006310">
    <property type="term" value="P:DNA recombination"/>
    <property type="evidence" value="ECO:0007669"/>
    <property type="project" value="UniProtKB-UniRule"/>
</dbReference>
<evidence type="ECO:0000256" key="1">
    <source>
        <dbReference type="ARBA" id="ARBA00004123"/>
    </source>
</evidence>
<keyword evidence="4 7" id="KW-0233">DNA recombination</keyword>
<feature type="region of interest" description="Disordered" evidence="8">
    <location>
        <begin position="165"/>
        <end position="192"/>
    </location>
</feature>
<feature type="domain" description="Nse4/EID protein Nse3/MAGE-binding" evidence="10">
    <location>
        <begin position="83"/>
        <end position="129"/>
    </location>
</feature>
<comment type="similarity">
    <text evidence="2 7">Belongs to the NSE4 family.</text>
</comment>
<evidence type="ECO:0000313" key="11">
    <source>
        <dbReference type="EMBL" id="CAB3264451.1"/>
    </source>
</evidence>
<evidence type="ECO:0000256" key="8">
    <source>
        <dbReference type="SAM" id="MobiDB-lite"/>
    </source>
</evidence>
<organism evidence="11">
    <name type="scientific">Phallusia mammillata</name>
    <dbReference type="NCBI Taxonomy" id="59560"/>
    <lineage>
        <taxon>Eukaryota</taxon>
        <taxon>Metazoa</taxon>
        <taxon>Chordata</taxon>
        <taxon>Tunicata</taxon>
        <taxon>Ascidiacea</taxon>
        <taxon>Phlebobranchia</taxon>
        <taxon>Ascidiidae</taxon>
        <taxon>Phallusia</taxon>
    </lineage>
</organism>
<keyword evidence="5 7" id="KW-0234">DNA repair</keyword>
<feature type="compositionally biased region" description="Polar residues" evidence="8">
    <location>
        <begin position="15"/>
        <end position="26"/>
    </location>
</feature>
<feature type="region of interest" description="Disordered" evidence="8">
    <location>
        <begin position="1"/>
        <end position="32"/>
    </location>
</feature>
<evidence type="ECO:0000259" key="9">
    <source>
        <dbReference type="Pfam" id="PF08743"/>
    </source>
</evidence>
<comment type="subunit">
    <text evidence="7">Component of the SMC5-SMC6 complex.</text>
</comment>
<accession>A0A6F9DMN7</accession>
<dbReference type="InterPro" id="IPR029225">
    <property type="entry name" value="Nse4_Nse3-bd"/>
</dbReference>
<evidence type="ECO:0000256" key="6">
    <source>
        <dbReference type="ARBA" id="ARBA00023242"/>
    </source>
</evidence>
<gene>
    <name evidence="11" type="primary">Nsmce4a</name>
</gene>
<comment type="function">
    <text evidence="7">Component of the SMC5-SMC6 complex, that promotes sister chromatid alignment after DNA damage and facilitates double-stranded DNA breaks (DSBs) repair via homologous recombination between sister chromatids.</text>
</comment>
<keyword evidence="3 7" id="KW-0227">DNA damage</keyword>
<protein>
    <recommendedName>
        <fullName evidence="7">Non-structural maintenance of chromosomes element 4</fullName>
    </recommendedName>
</protein>
<dbReference type="GO" id="GO:0030915">
    <property type="term" value="C:Smc5-Smc6 complex"/>
    <property type="evidence" value="ECO:0007669"/>
    <property type="project" value="UniProtKB-UniRule"/>
</dbReference>
<comment type="subcellular location">
    <subcellularLocation>
        <location evidence="1 7">Nucleus</location>
    </subcellularLocation>
</comment>
<dbReference type="EMBL" id="LR788589">
    <property type="protein sequence ID" value="CAB3264451.1"/>
    <property type="molecule type" value="mRNA"/>
</dbReference>
<dbReference type="GO" id="GO:0006281">
    <property type="term" value="P:DNA repair"/>
    <property type="evidence" value="ECO:0007669"/>
    <property type="project" value="UniProtKB-UniRule"/>
</dbReference>
<dbReference type="Pfam" id="PF08743">
    <property type="entry name" value="Nse4_C"/>
    <property type="match status" value="1"/>
</dbReference>
<evidence type="ECO:0000256" key="2">
    <source>
        <dbReference type="ARBA" id="ARBA00008997"/>
    </source>
</evidence>
<keyword evidence="6 7" id="KW-0539">Nucleus</keyword>
<dbReference type="InterPro" id="IPR014854">
    <property type="entry name" value="Nse4_C"/>
</dbReference>
<dbReference type="Pfam" id="PF15412">
    <property type="entry name" value="Nse4-Nse3_bdg"/>
    <property type="match status" value="1"/>
</dbReference>
<evidence type="ECO:0000256" key="4">
    <source>
        <dbReference type="ARBA" id="ARBA00023172"/>
    </source>
</evidence>
<name>A0A6F9DMN7_9ASCI</name>
<dbReference type="PANTHER" id="PTHR16140:SF0">
    <property type="entry name" value="NON-STRUCTURAL MAINTENANCE OF CHROMOSOMES ELEMENT 4"/>
    <property type="match status" value="1"/>
</dbReference>